<reference evidence="1 2" key="1">
    <citation type="journal article" date="2020" name="Int. J. Syst. Evol. Microbiol.">
        <title>Ureaplasma miroungigenitalium sp. nov. isolated from northern elephant seals (Mirounga angustirostris) and Ureaplasma zalophigenitalium sp. nov. isolated from California sea lions (Zalophus californianus).</title>
        <authorList>
            <person name="Volokhov D.V."/>
            <person name="Gulland F.M."/>
            <person name="Gao Y."/>
            <person name="Chizhikov V.E."/>
        </authorList>
    </citation>
    <scope>NUCLEOTIDE SEQUENCE [LARGE SCALE GENOMIC DNA]</scope>
    <source>
        <strain evidence="1 2">CSL7644-GEN</strain>
    </source>
</reference>
<evidence type="ECO:0000313" key="1">
    <source>
        <dbReference type="EMBL" id="MCV3753848.1"/>
    </source>
</evidence>
<protein>
    <submittedName>
        <fullName evidence="1">Uncharacterized protein</fullName>
    </submittedName>
</protein>
<organism evidence="1 2">
    <name type="scientific">Ureaplasma zalophigenitalium</name>
    <dbReference type="NCBI Taxonomy" id="907723"/>
    <lineage>
        <taxon>Bacteria</taxon>
        <taxon>Bacillati</taxon>
        <taxon>Mycoplasmatota</taxon>
        <taxon>Mycoplasmoidales</taxon>
        <taxon>Mycoplasmoidaceae</taxon>
        <taxon>Ureaplasma</taxon>
    </lineage>
</organism>
<proteinExistence type="predicted"/>
<name>A0ABT3BNK8_9BACT</name>
<comment type="caution">
    <text evidence="1">The sequence shown here is derived from an EMBL/GenBank/DDBJ whole genome shotgun (WGS) entry which is preliminary data.</text>
</comment>
<gene>
    <name evidence="1" type="ORF">OF365_00390</name>
</gene>
<dbReference type="RefSeq" id="WP_263817650.1">
    <property type="nucleotide sequence ID" value="NZ_JAOXHJ010000001.1"/>
</dbReference>
<keyword evidence="2" id="KW-1185">Reference proteome</keyword>
<dbReference type="Proteomes" id="UP001207252">
    <property type="component" value="Unassembled WGS sequence"/>
</dbReference>
<accession>A0ABT3BNK8</accession>
<evidence type="ECO:0000313" key="2">
    <source>
        <dbReference type="Proteomes" id="UP001207252"/>
    </source>
</evidence>
<sequence>MSNYIKKAIDAAMFSASEEEEQIITQKINNLREEVVLFDRFIKETTPWHVYIAASPTNTFREDKLVYNNPRALESFIEVQNGYGVLKNEK</sequence>
<dbReference type="EMBL" id="JAOXHJ010000001">
    <property type="protein sequence ID" value="MCV3753848.1"/>
    <property type="molecule type" value="Genomic_DNA"/>
</dbReference>